<dbReference type="AlphaFoldDB" id="A0A918YST0"/>
<dbReference type="EMBL" id="BMVG01000063">
    <property type="protein sequence ID" value="GHE15454.1"/>
    <property type="molecule type" value="Genomic_DNA"/>
</dbReference>
<comment type="caution">
    <text evidence="1">The sequence shown here is derived from an EMBL/GenBank/DDBJ whole genome shotgun (WGS) entry which is preliminary data.</text>
</comment>
<sequence length="83" mass="9324">MHHATQAVHLGHRLLERGQQHFDIAPVLVHGVEQPHPHAMSLQGPYGLYGPQALWLVRRVGDLGLWKLYVALTHPSSPMRLTP</sequence>
<organism evidence="1 2">
    <name type="scientific">Streptomyces alanosinicus</name>
    <dbReference type="NCBI Taxonomy" id="68171"/>
    <lineage>
        <taxon>Bacteria</taxon>
        <taxon>Bacillati</taxon>
        <taxon>Actinomycetota</taxon>
        <taxon>Actinomycetes</taxon>
        <taxon>Kitasatosporales</taxon>
        <taxon>Streptomycetaceae</taxon>
        <taxon>Streptomyces</taxon>
    </lineage>
</organism>
<evidence type="ECO:0000313" key="2">
    <source>
        <dbReference type="Proteomes" id="UP000655443"/>
    </source>
</evidence>
<protein>
    <submittedName>
        <fullName evidence="1">Uncharacterized protein</fullName>
    </submittedName>
</protein>
<gene>
    <name evidence="1" type="ORF">GCM10010339_90220</name>
</gene>
<evidence type="ECO:0000313" key="1">
    <source>
        <dbReference type="EMBL" id="GHE15454.1"/>
    </source>
</evidence>
<name>A0A918YST0_9ACTN</name>
<reference evidence="1" key="2">
    <citation type="submission" date="2020-09" db="EMBL/GenBank/DDBJ databases">
        <authorList>
            <person name="Sun Q."/>
            <person name="Ohkuma M."/>
        </authorList>
    </citation>
    <scope>NUCLEOTIDE SEQUENCE</scope>
    <source>
        <strain evidence="1">JCM 4714</strain>
    </source>
</reference>
<keyword evidence="2" id="KW-1185">Reference proteome</keyword>
<reference evidence="1" key="1">
    <citation type="journal article" date="2014" name="Int. J. Syst. Evol. Microbiol.">
        <title>Complete genome sequence of Corynebacterium casei LMG S-19264T (=DSM 44701T), isolated from a smear-ripened cheese.</title>
        <authorList>
            <consortium name="US DOE Joint Genome Institute (JGI-PGF)"/>
            <person name="Walter F."/>
            <person name="Albersmeier A."/>
            <person name="Kalinowski J."/>
            <person name="Ruckert C."/>
        </authorList>
    </citation>
    <scope>NUCLEOTIDE SEQUENCE</scope>
    <source>
        <strain evidence="1">JCM 4714</strain>
    </source>
</reference>
<dbReference type="Proteomes" id="UP000655443">
    <property type="component" value="Unassembled WGS sequence"/>
</dbReference>
<proteinExistence type="predicted"/>
<accession>A0A918YST0</accession>